<evidence type="ECO:0000256" key="5">
    <source>
        <dbReference type="ARBA" id="ARBA00023180"/>
    </source>
</evidence>
<keyword evidence="7" id="KW-1185">Reference proteome</keyword>
<dbReference type="PANTHER" id="PTHR31042">
    <property type="entry name" value="CORE-2/I-BRANCHING BETA-1,6-N-ACETYLGLUCOSAMINYLTRANSFERASE FAMILY PROTEIN-RELATED"/>
    <property type="match status" value="1"/>
</dbReference>
<proteinExistence type="predicted"/>
<dbReference type="Proteomes" id="UP001222027">
    <property type="component" value="Unassembled WGS sequence"/>
</dbReference>
<accession>A0AAV8RZC2</accession>
<evidence type="ECO:0000256" key="4">
    <source>
        <dbReference type="ARBA" id="ARBA00023136"/>
    </source>
</evidence>
<name>A0AAV8RZC2_ENSVE</name>
<evidence type="ECO:0000313" key="6">
    <source>
        <dbReference type="EMBL" id="KAJ8512565.1"/>
    </source>
</evidence>
<keyword evidence="2" id="KW-0328">Glycosyltransferase</keyword>
<dbReference type="EMBL" id="JAQQAF010000001">
    <property type="protein sequence ID" value="KAJ8512565.1"/>
    <property type="molecule type" value="Genomic_DNA"/>
</dbReference>
<evidence type="ECO:0008006" key="8">
    <source>
        <dbReference type="Google" id="ProtNLM"/>
    </source>
</evidence>
<protein>
    <recommendedName>
        <fullName evidence="8">Glycosyl transferase CAP10 domain-containing protein</fullName>
    </recommendedName>
</protein>
<dbReference type="InterPro" id="IPR003406">
    <property type="entry name" value="Glyco_trans_14"/>
</dbReference>
<dbReference type="GO" id="GO:0016020">
    <property type="term" value="C:membrane"/>
    <property type="evidence" value="ECO:0007669"/>
    <property type="project" value="UniProtKB-SubCell"/>
</dbReference>
<evidence type="ECO:0000256" key="2">
    <source>
        <dbReference type="ARBA" id="ARBA00022676"/>
    </source>
</evidence>
<organism evidence="6 7">
    <name type="scientific">Ensete ventricosum</name>
    <name type="common">Abyssinian banana</name>
    <name type="synonym">Musa ensete</name>
    <dbReference type="NCBI Taxonomy" id="4639"/>
    <lineage>
        <taxon>Eukaryota</taxon>
        <taxon>Viridiplantae</taxon>
        <taxon>Streptophyta</taxon>
        <taxon>Embryophyta</taxon>
        <taxon>Tracheophyta</taxon>
        <taxon>Spermatophyta</taxon>
        <taxon>Magnoliopsida</taxon>
        <taxon>Liliopsida</taxon>
        <taxon>Zingiberales</taxon>
        <taxon>Musaceae</taxon>
        <taxon>Ensete</taxon>
    </lineage>
</organism>
<keyword evidence="3" id="KW-0808">Transferase</keyword>
<dbReference type="Pfam" id="PF02485">
    <property type="entry name" value="Branch"/>
    <property type="match status" value="1"/>
</dbReference>
<keyword evidence="5" id="KW-0325">Glycoprotein</keyword>
<evidence type="ECO:0000313" key="7">
    <source>
        <dbReference type="Proteomes" id="UP001222027"/>
    </source>
</evidence>
<gene>
    <name evidence="6" type="ORF">OPV22_002999</name>
</gene>
<keyword evidence="4" id="KW-0472">Membrane</keyword>
<dbReference type="AlphaFoldDB" id="A0AAV8RZC2"/>
<evidence type="ECO:0000256" key="3">
    <source>
        <dbReference type="ARBA" id="ARBA00022679"/>
    </source>
</evidence>
<dbReference type="PANTHER" id="PTHR31042:SF122">
    <property type="entry name" value="CORE-2_I-BRANCHING ENZYME"/>
    <property type="match status" value="1"/>
</dbReference>
<dbReference type="InterPro" id="IPR044174">
    <property type="entry name" value="BC10-like"/>
</dbReference>
<reference evidence="6 7" key="1">
    <citation type="submission" date="2022-12" db="EMBL/GenBank/DDBJ databases">
        <title>Chromosome-scale assembly of the Ensete ventricosum genome.</title>
        <authorList>
            <person name="Dussert Y."/>
            <person name="Stocks J."/>
            <person name="Wendawek A."/>
            <person name="Woldeyes F."/>
            <person name="Nichols R.A."/>
            <person name="Borrell J.S."/>
        </authorList>
    </citation>
    <scope>NUCLEOTIDE SEQUENCE [LARGE SCALE GENOMIC DNA]</scope>
    <source>
        <strain evidence="7">cv. Maze</strain>
        <tissue evidence="6">Seeds</tissue>
    </source>
</reference>
<comment type="subcellular location">
    <subcellularLocation>
        <location evidence="1">Membrane</location>
        <topology evidence="1">Single-pass type II membrane protein</topology>
    </subcellularLocation>
</comment>
<sequence>MSIATTSKDDERLWSWRFRPREDDDKSMAYQPPAELMHNMTDGELFQRAVDVSQLSRQRLGMAPKIAFMFLTKGALPLSPLWEKYFAGHSGLYSIYVHPRPSYHADNASSSVFYRRQIPSKVVSWGSLSLVDAERRLLANALVDLSNERFVLLSESCIPLFNFSFTYQYLMSSRYSFVDAFDEPGPAARGRYEPKLAPEINVTEWRKGAQWFEASRQVAVIVVNETRYYAKFDELRDLMYLEDEHYIPTMLTIKAAHLIANRTLTWAYWTGGSHPRTFGQDDVSDGFLRKINQERNCSYNDQPPSTVCYLFARKFAPSALEPLLKLAPTSLGFG</sequence>
<comment type="caution">
    <text evidence="6">The sequence shown here is derived from an EMBL/GenBank/DDBJ whole genome shotgun (WGS) entry which is preliminary data.</text>
</comment>
<evidence type="ECO:0000256" key="1">
    <source>
        <dbReference type="ARBA" id="ARBA00004606"/>
    </source>
</evidence>
<dbReference type="GO" id="GO:0016757">
    <property type="term" value="F:glycosyltransferase activity"/>
    <property type="evidence" value="ECO:0007669"/>
    <property type="project" value="UniProtKB-KW"/>
</dbReference>